<sequence>MTDRKKYDSPPYHKRAVALGYDITKDSAPKIKAKGKGYVAEEIIERAEKHQIPIQQDASLVEILSQLELNDRIPENLYEVVAEVFAFIYHIDREELVKRRS</sequence>
<accession>A0A9Q4B105</accession>
<dbReference type="Gene3D" id="3.40.1690.10">
    <property type="entry name" value="secretion proteins EscU"/>
    <property type="match status" value="1"/>
</dbReference>
<dbReference type="GO" id="GO:0005886">
    <property type="term" value="C:plasma membrane"/>
    <property type="evidence" value="ECO:0007669"/>
    <property type="project" value="TreeGrafter"/>
</dbReference>
<dbReference type="InterPro" id="IPR006135">
    <property type="entry name" value="T3SS_substrate_exporter"/>
</dbReference>
<dbReference type="SUPFAM" id="SSF160544">
    <property type="entry name" value="EscU C-terminal domain-like"/>
    <property type="match status" value="1"/>
</dbReference>
<evidence type="ECO:0000313" key="1">
    <source>
        <dbReference type="EMBL" id="MCR6096025.1"/>
    </source>
</evidence>
<dbReference type="PANTHER" id="PTHR30531">
    <property type="entry name" value="FLAGELLAR BIOSYNTHETIC PROTEIN FLHB"/>
    <property type="match status" value="1"/>
</dbReference>
<proteinExistence type="predicted"/>
<name>A0A9Q4B105_SALAG</name>
<dbReference type="Proteomes" id="UP001057753">
    <property type="component" value="Unassembled WGS sequence"/>
</dbReference>
<dbReference type="Pfam" id="PF01312">
    <property type="entry name" value="Bac_export_2"/>
    <property type="match status" value="1"/>
</dbReference>
<evidence type="ECO:0000313" key="2">
    <source>
        <dbReference type="Proteomes" id="UP001057753"/>
    </source>
</evidence>
<protein>
    <submittedName>
        <fullName evidence="1">EscU/YscU/HrcU family type III secretion system export apparatus switch protein</fullName>
    </submittedName>
</protein>
<dbReference type="GO" id="GO:0009306">
    <property type="term" value="P:protein secretion"/>
    <property type="evidence" value="ECO:0007669"/>
    <property type="project" value="InterPro"/>
</dbReference>
<comment type="caution">
    <text evidence="1">The sequence shown here is derived from an EMBL/GenBank/DDBJ whole genome shotgun (WGS) entry which is preliminary data.</text>
</comment>
<dbReference type="PANTHER" id="PTHR30531:SF12">
    <property type="entry name" value="FLAGELLAR BIOSYNTHETIC PROTEIN FLHB"/>
    <property type="match status" value="1"/>
</dbReference>
<reference evidence="1" key="1">
    <citation type="submission" date="2020-06" db="EMBL/GenBank/DDBJ databases">
        <title>Insight into the genomes of haloalkaliphilic bacilli from Kenyan soda lakes.</title>
        <authorList>
            <person name="Mwirichia R."/>
            <person name="Villamizar G.C."/>
            <person name="Poehlein A."/>
            <person name="Mugweru J."/>
            <person name="Kipnyargis A."/>
            <person name="Kiplimo D."/>
            <person name="Orwa P."/>
            <person name="Daniel R."/>
        </authorList>
    </citation>
    <scope>NUCLEOTIDE SEQUENCE</scope>
    <source>
        <strain evidence="1">B1096_S55</strain>
    </source>
</reference>
<keyword evidence="2" id="KW-1185">Reference proteome</keyword>
<dbReference type="AlphaFoldDB" id="A0A9Q4B105"/>
<dbReference type="RefSeq" id="WP_078576279.1">
    <property type="nucleotide sequence ID" value="NZ_JABXYM010000001.1"/>
</dbReference>
<organism evidence="1 2">
    <name type="scientific">Salipaludibacillus agaradhaerens</name>
    <name type="common">Bacillus agaradhaerens</name>
    <dbReference type="NCBI Taxonomy" id="76935"/>
    <lineage>
        <taxon>Bacteria</taxon>
        <taxon>Bacillati</taxon>
        <taxon>Bacillota</taxon>
        <taxon>Bacilli</taxon>
        <taxon>Bacillales</taxon>
        <taxon>Bacillaceae</taxon>
    </lineage>
</organism>
<dbReference type="EMBL" id="JABXYM010000001">
    <property type="protein sequence ID" value="MCR6096025.1"/>
    <property type="molecule type" value="Genomic_DNA"/>
</dbReference>
<dbReference type="InterPro" id="IPR029025">
    <property type="entry name" value="T3SS_substrate_exporter_C"/>
</dbReference>
<dbReference type="OrthoDB" id="5244399at2"/>
<gene>
    <name evidence="1" type="ORF">HXA33_05650</name>
</gene>